<dbReference type="AlphaFoldDB" id="A0A4C1X081"/>
<evidence type="ECO:0000313" key="1">
    <source>
        <dbReference type="EMBL" id="GBP55739.1"/>
    </source>
</evidence>
<reference evidence="1 2" key="1">
    <citation type="journal article" date="2019" name="Commun. Biol.">
        <title>The bagworm genome reveals a unique fibroin gene that provides high tensile strength.</title>
        <authorList>
            <person name="Kono N."/>
            <person name="Nakamura H."/>
            <person name="Ohtoshi R."/>
            <person name="Tomita M."/>
            <person name="Numata K."/>
            <person name="Arakawa K."/>
        </authorList>
    </citation>
    <scope>NUCLEOTIDE SEQUENCE [LARGE SCALE GENOMIC DNA]</scope>
</reference>
<dbReference type="EMBL" id="BGZK01000677">
    <property type="protein sequence ID" value="GBP55739.1"/>
    <property type="molecule type" value="Genomic_DNA"/>
</dbReference>
<evidence type="ECO:0000313" key="2">
    <source>
        <dbReference type="Proteomes" id="UP000299102"/>
    </source>
</evidence>
<keyword evidence="2" id="KW-1185">Reference proteome</keyword>
<sequence length="193" mass="20853">MSISIEDFNAFDLLDGYRQACPAVATLSARPDGGDDRCRRPARRIPSAANRARLRACSLDVLNGRTLESVFTSPPLIVTPSAASHSPDAADAVYRAVTAEPGRSGAARVRPEHPEVQGHRRYWAALVKKHTANTAQVETHFMHGVNPARFIRRPAAALEGNKLNVTALTSMIVQKAAPVPAGLWSDKALQELN</sequence>
<protein>
    <submittedName>
        <fullName evidence="1">Uncharacterized protein</fullName>
    </submittedName>
</protein>
<gene>
    <name evidence="1" type="ORF">EVAR_23549_1</name>
</gene>
<organism evidence="1 2">
    <name type="scientific">Eumeta variegata</name>
    <name type="common">Bagworm moth</name>
    <name type="synonym">Eumeta japonica</name>
    <dbReference type="NCBI Taxonomy" id="151549"/>
    <lineage>
        <taxon>Eukaryota</taxon>
        <taxon>Metazoa</taxon>
        <taxon>Ecdysozoa</taxon>
        <taxon>Arthropoda</taxon>
        <taxon>Hexapoda</taxon>
        <taxon>Insecta</taxon>
        <taxon>Pterygota</taxon>
        <taxon>Neoptera</taxon>
        <taxon>Endopterygota</taxon>
        <taxon>Lepidoptera</taxon>
        <taxon>Glossata</taxon>
        <taxon>Ditrysia</taxon>
        <taxon>Tineoidea</taxon>
        <taxon>Psychidae</taxon>
        <taxon>Oiketicinae</taxon>
        <taxon>Eumeta</taxon>
    </lineage>
</organism>
<comment type="caution">
    <text evidence="1">The sequence shown here is derived from an EMBL/GenBank/DDBJ whole genome shotgun (WGS) entry which is preliminary data.</text>
</comment>
<name>A0A4C1X081_EUMVA</name>
<dbReference type="Proteomes" id="UP000299102">
    <property type="component" value="Unassembled WGS sequence"/>
</dbReference>
<accession>A0A4C1X081</accession>
<proteinExistence type="predicted"/>